<evidence type="ECO:0000256" key="2">
    <source>
        <dbReference type="SAM" id="SignalP"/>
    </source>
</evidence>
<feature type="compositionally biased region" description="Basic and acidic residues" evidence="1">
    <location>
        <begin position="56"/>
        <end position="76"/>
    </location>
</feature>
<evidence type="ECO:0000313" key="3">
    <source>
        <dbReference type="EMBL" id="GAA0496687.1"/>
    </source>
</evidence>
<accession>A0ABP3LAL0</accession>
<feature type="chain" id="PRO_5045478482" description="Chaplin domain-containing protein" evidence="2">
    <location>
        <begin position="32"/>
        <end position="82"/>
    </location>
</feature>
<dbReference type="Proteomes" id="UP001499895">
    <property type="component" value="Unassembled WGS sequence"/>
</dbReference>
<dbReference type="RefSeq" id="WP_344097925.1">
    <property type="nucleotide sequence ID" value="NZ_BAAAHB010000167.1"/>
</dbReference>
<dbReference type="EMBL" id="BAAAHB010000167">
    <property type="protein sequence ID" value="GAA0496687.1"/>
    <property type="molecule type" value="Genomic_DNA"/>
</dbReference>
<evidence type="ECO:0000256" key="1">
    <source>
        <dbReference type="SAM" id="MobiDB-lite"/>
    </source>
</evidence>
<proteinExistence type="predicted"/>
<gene>
    <name evidence="3" type="ORF">GCM10009544_65410</name>
</gene>
<keyword evidence="2" id="KW-0732">Signal</keyword>
<sequence length="82" mass="8163">MNRTTAVSKKALTIATLAAAAALVTAVPAFADDHPTITHPAAVQVGDGVTADATPQDDHPTGGSDDHPTGGRDDHPTVAGAR</sequence>
<evidence type="ECO:0008006" key="5">
    <source>
        <dbReference type="Google" id="ProtNLM"/>
    </source>
</evidence>
<evidence type="ECO:0000313" key="4">
    <source>
        <dbReference type="Proteomes" id="UP001499895"/>
    </source>
</evidence>
<comment type="caution">
    <text evidence="3">The sequence shown here is derived from an EMBL/GenBank/DDBJ whole genome shotgun (WGS) entry which is preliminary data.</text>
</comment>
<feature type="signal peptide" evidence="2">
    <location>
        <begin position="1"/>
        <end position="31"/>
    </location>
</feature>
<feature type="region of interest" description="Disordered" evidence="1">
    <location>
        <begin position="38"/>
        <end position="82"/>
    </location>
</feature>
<protein>
    <recommendedName>
        <fullName evidence="5">Chaplin domain-containing protein</fullName>
    </recommendedName>
</protein>
<organism evidence="3 4">
    <name type="scientific">Streptomyces stramineus</name>
    <dbReference type="NCBI Taxonomy" id="173861"/>
    <lineage>
        <taxon>Bacteria</taxon>
        <taxon>Bacillati</taxon>
        <taxon>Actinomycetota</taxon>
        <taxon>Actinomycetes</taxon>
        <taxon>Kitasatosporales</taxon>
        <taxon>Streptomycetaceae</taxon>
        <taxon>Streptomyces</taxon>
    </lineage>
</organism>
<reference evidence="4" key="1">
    <citation type="journal article" date="2019" name="Int. J. Syst. Evol. Microbiol.">
        <title>The Global Catalogue of Microorganisms (GCM) 10K type strain sequencing project: providing services to taxonomists for standard genome sequencing and annotation.</title>
        <authorList>
            <consortium name="The Broad Institute Genomics Platform"/>
            <consortium name="The Broad Institute Genome Sequencing Center for Infectious Disease"/>
            <person name="Wu L."/>
            <person name="Ma J."/>
        </authorList>
    </citation>
    <scope>NUCLEOTIDE SEQUENCE [LARGE SCALE GENOMIC DNA]</scope>
    <source>
        <strain evidence="4">JCM 10649</strain>
    </source>
</reference>
<keyword evidence="4" id="KW-1185">Reference proteome</keyword>
<name>A0ABP3LAL0_9ACTN</name>